<dbReference type="HOGENOM" id="CLU_634727_0_0_1"/>
<dbReference type="KEGG" id="mbe:MBM_09000"/>
<feature type="compositionally biased region" description="Basic residues" evidence="1">
    <location>
        <begin position="229"/>
        <end position="238"/>
    </location>
</feature>
<dbReference type="AlphaFoldDB" id="K1WIV4"/>
<dbReference type="OrthoDB" id="1394818at2759"/>
<organism evidence="2 3">
    <name type="scientific">Marssonina brunnea f. sp. multigermtubi (strain MB_m1)</name>
    <name type="common">Marssonina leaf spot fungus</name>
    <dbReference type="NCBI Taxonomy" id="1072389"/>
    <lineage>
        <taxon>Eukaryota</taxon>
        <taxon>Fungi</taxon>
        <taxon>Dikarya</taxon>
        <taxon>Ascomycota</taxon>
        <taxon>Pezizomycotina</taxon>
        <taxon>Leotiomycetes</taxon>
        <taxon>Helotiales</taxon>
        <taxon>Drepanopezizaceae</taxon>
        <taxon>Drepanopeziza</taxon>
    </lineage>
</organism>
<dbReference type="EMBL" id="JH921454">
    <property type="protein sequence ID" value="EKD12771.1"/>
    <property type="molecule type" value="Genomic_DNA"/>
</dbReference>
<keyword evidence="3" id="KW-1185">Reference proteome</keyword>
<name>K1WIV4_MARBU</name>
<proteinExistence type="predicted"/>
<accession>K1WIV4</accession>
<reference evidence="2 3" key="1">
    <citation type="journal article" date="2012" name="BMC Genomics">
        <title>Sequencing the genome of Marssonina brunnea reveals fungus-poplar co-evolution.</title>
        <authorList>
            <person name="Zhu S."/>
            <person name="Cao Y.-Z."/>
            <person name="Jiang C."/>
            <person name="Tan B.-Y."/>
            <person name="Wang Z."/>
            <person name="Feng S."/>
            <person name="Zhang L."/>
            <person name="Su X.-H."/>
            <person name="Brejova B."/>
            <person name="Vinar T."/>
            <person name="Xu M."/>
            <person name="Wang M.-X."/>
            <person name="Zhang S.-G."/>
            <person name="Huang M.-R."/>
            <person name="Wu R."/>
            <person name="Zhou Y."/>
        </authorList>
    </citation>
    <scope>NUCLEOTIDE SEQUENCE [LARGE SCALE GENOMIC DNA]</scope>
    <source>
        <strain evidence="2 3">MB_m1</strain>
    </source>
</reference>
<dbReference type="STRING" id="1072389.K1WIV4"/>
<sequence>MAEHRTFISTSTSTSTSIPISNTSNLIALGLELSSTLADLAATLETAAAAGLDFRQSGLEISLFCSVLLQVHATVTHAAPCRYSIGALAQMRTIVTRGAEVLLEIDQGIRRVDVARRDGDLLARGRLVFGHVRFQILRGALEACTVTLHIMLHNLGLARCRWARKLSAAELLEEEKMTALVTDGLKTTRHATLHRLQSLETSMQFAASNHHPPPAADLHDIIFISRPPHPRHRLRKPKPQLPEGDEAEQVSTAMEQRRVSIWVHGLILDEEKNSLISLEFRPLALAPSLGQAREDCDQVSPDSPLQRPADAAATAVAELGTGHSSLRGSCSVPNDAVELAAPDVCPAVIQQQVEVAGRCPSVSTRAAGSNGLANVIVGDELFFETSAVPPQRVNTRAATEPTVGVLTKAKRASKDRRPLLFLGERRKVSKAE</sequence>
<evidence type="ECO:0000256" key="1">
    <source>
        <dbReference type="SAM" id="MobiDB-lite"/>
    </source>
</evidence>
<dbReference type="InParanoid" id="K1WIV4"/>
<dbReference type="Proteomes" id="UP000006753">
    <property type="component" value="Unassembled WGS sequence"/>
</dbReference>
<evidence type="ECO:0000313" key="3">
    <source>
        <dbReference type="Proteomes" id="UP000006753"/>
    </source>
</evidence>
<gene>
    <name evidence="2" type="ORF">MBM_09000</name>
</gene>
<evidence type="ECO:0000313" key="2">
    <source>
        <dbReference type="EMBL" id="EKD12771.1"/>
    </source>
</evidence>
<feature type="region of interest" description="Disordered" evidence="1">
    <location>
        <begin position="229"/>
        <end position="252"/>
    </location>
</feature>
<protein>
    <submittedName>
        <fullName evidence="2">Uncharacterized protein</fullName>
    </submittedName>
</protein>